<accession>A0ABU9B7G0</accession>
<keyword evidence="2" id="KW-1185">Reference proteome</keyword>
<comment type="caution">
    <text evidence="1">The sequence shown here is derived from an EMBL/GenBank/DDBJ whole genome shotgun (WGS) entry which is preliminary data.</text>
</comment>
<proteinExistence type="predicted"/>
<sequence>MSIPTAISDLSTSVALNPPDGADQLNTVDDHLRAHAAFIAQLWALVGSASGPLNSTAFGTGSLTYNGTLTGGTGVINIGAGQIYKDAAGSVGIGGGAPAAGYRLDVAGGQRLNAAAGGFLDLALGGALRGNLVAASYGLLINSQTTTTAINPNGGNVSIGIGQDRGVTLHVNGTIGLPDAVTGISGIVGLGNPGDTFVVDTNKVINHYGLCWKNFTDGAGSAALSGYGGVRIYTGGAERMRVASTGAVGLGTSSPTARLDINDDTVRLRSARTPASATAAGNQGDICWDASYVYVCVAANLWRRSALSAW</sequence>
<evidence type="ECO:0000313" key="1">
    <source>
        <dbReference type="EMBL" id="MEK8025005.1"/>
    </source>
</evidence>
<dbReference type="Proteomes" id="UP001368500">
    <property type="component" value="Unassembled WGS sequence"/>
</dbReference>
<dbReference type="RefSeq" id="WP_341372788.1">
    <property type="nucleotide sequence ID" value="NZ_JBBUTF010000003.1"/>
</dbReference>
<evidence type="ECO:0000313" key="2">
    <source>
        <dbReference type="Proteomes" id="UP001368500"/>
    </source>
</evidence>
<name>A0ABU9B7G0_9BURK</name>
<organism evidence="1 2">
    <name type="scientific">Pseudaquabacterium rugosum</name>
    <dbReference type="NCBI Taxonomy" id="2984194"/>
    <lineage>
        <taxon>Bacteria</taxon>
        <taxon>Pseudomonadati</taxon>
        <taxon>Pseudomonadota</taxon>
        <taxon>Betaproteobacteria</taxon>
        <taxon>Burkholderiales</taxon>
        <taxon>Sphaerotilaceae</taxon>
        <taxon>Pseudaquabacterium</taxon>
    </lineage>
</organism>
<gene>
    <name evidence="1" type="ORF">AACH11_03400</name>
</gene>
<dbReference type="EMBL" id="JBBUTF010000003">
    <property type="protein sequence ID" value="MEK8025005.1"/>
    <property type="molecule type" value="Genomic_DNA"/>
</dbReference>
<protein>
    <submittedName>
        <fullName evidence="1">Uncharacterized protein</fullName>
    </submittedName>
</protein>
<reference evidence="1 2" key="1">
    <citation type="submission" date="2024-04" db="EMBL/GenBank/DDBJ databases">
        <title>Novel species of the genus Ideonella isolated from streams.</title>
        <authorList>
            <person name="Lu H."/>
        </authorList>
    </citation>
    <scope>NUCLEOTIDE SEQUENCE [LARGE SCALE GENOMIC DNA]</scope>
    <source>
        <strain evidence="1 2">BYS139W</strain>
    </source>
</reference>